<feature type="compositionally biased region" description="Acidic residues" evidence="1">
    <location>
        <begin position="41"/>
        <end position="62"/>
    </location>
</feature>
<proteinExistence type="predicted"/>
<evidence type="ECO:0000256" key="1">
    <source>
        <dbReference type="SAM" id="MobiDB-lite"/>
    </source>
</evidence>
<gene>
    <name evidence="2" type="ORF">JDV02_000021</name>
</gene>
<dbReference type="KEGG" id="ptkz:JDV02_000021"/>
<reference evidence="2" key="1">
    <citation type="submission" date="2021-11" db="EMBL/GenBank/DDBJ databases">
        <title>Purpureocillium_takamizusanense_genome.</title>
        <authorList>
            <person name="Nguyen N.-H."/>
        </authorList>
    </citation>
    <scope>NUCLEOTIDE SEQUENCE</scope>
    <source>
        <strain evidence="2">PT3</strain>
    </source>
</reference>
<organism evidence="2 3">
    <name type="scientific">Purpureocillium takamizusanense</name>
    <dbReference type="NCBI Taxonomy" id="2060973"/>
    <lineage>
        <taxon>Eukaryota</taxon>
        <taxon>Fungi</taxon>
        <taxon>Dikarya</taxon>
        <taxon>Ascomycota</taxon>
        <taxon>Pezizomycotina</taxon>
        <taxon>Sordariomycetes</taxon>
        <taxon>Hypocreomycetidae</taxon>
        <taxon>Hypocreales</taxon>
        <taxon>Ophiocordycipitaceae</taxon>
        <taxon>Purpureocillium</taxon>
    </lineage>
</organism>
<evidence type="ECO:0000313" key="3">
    <source>
        <dbReference type="Proteomes" id="UP000829364"/>
    </source>
</evidence>
<dbReference type="EMBL" id="CP086354">
    <property type="protein sequence ID" value="UNI13264.1"/>
    <property type="molecule type" value="Genomic_DNA"/>
</dbReference>
<accession>A0A9Q8V5W7</accession>
<protein>
    <submittedName>
        <fullName evidence="2">Uncharacterized protein</fullName>
    </submittedName>
</protein>
<dbReference type="RefSeq" id="XP_047836745.1">
    <property type="nucleotide sequence ID" value="XM_047980788.1"/>
</dbReference>
<dbReference type="AlphaFoldDB" id="A0A9Q8V5W7"/>
<name>A0A9Q8V5W7_9HYPO</name>
<keyword evidence="3" id="KW-1185">Reference proteome</keyword>
<feature type="region of interest" description="Disordered" evidence="1">
    <location>
        <begin position="1"/>
        <end position="92"/>
    </location>
</feature>
<dbReference type="GeneID" id="72061988"/>
<sequence length="92" mass="9641">MGRSETNWGGDGGARTCVESNSSFEPVGEAERGEEVSDCATEGEDDTEVGEGDESNLDESDDSDTRTGSEARSDVDVDTMDDDMLGHEGSGV</sequence>
<feature type="compositionally biased region" description="Basic and acidic residues" evidence="1">
    <location>
        <begin position="63"/>
        <end position="75"/>
    </location>
</feature>
<evidence type="ECO:0000313" key="2">
    <source>
        <dbReference type="EMBL" id="UNI13264.1"/>
    </source>
</evidence>
<dbReference type="Proteomes" id="UP000829364">
    <property type="component" value="Chromosome 1"/>
</dbReference>